<comment type="subcellular location">
    <subcellularLocation>
        <location evidence="1">Cell membrane</location>
        <topology evidence="1">Multi-pass membrane protein</topology>
    </subcellularLocation>
</comment>
<dbReference type="CDD" id="cd06261">
    <property type="entry name" value="TM_PBP2"/>
    <property type="match status" value="1"/>
</dbReference>
<comment type="caution">
    <text evidence="9">The sequence shown here is derived from an EMBL/GenBank/DDBJ whole genome shotgun (WGS) entry which is preliminary data.</text>
</comment>
<evidence type="ECO:0000256" key="3">
    <source>
        <dbReference type="ARBA" id="ARBA00022475"/>
    </source>
</evidence>
<name>A0A644YTW0_9ZZZZ</name>
<feature type="transmembrane region" description="Helical" evidence="7">
    <location>
        <begin position="114"/>
        <end position="136"/>
    </location>
</feature>
<dbReference type="AlphaFoldDB" id="A0A644YTW0"/>
<evidence type="ECO:0000259" key="8">
    <source>
        <dbReference type="PROSITE" id="PS50928"/>
    </source>
</evidence>
<proteinExistence type="predicted"/>
<feature type="transmembrane region" description="Helical" evidence="7">
    <location>
        <begin position="83"/>
        <end position="102"/>
    </location>
</feature>
<protein>
    <submittedName>
        <fullName evidence="9">L-arabinose transport system permease protein AraQ</fullName>
    </submittedName>
</protein>
<feature type="transmembrane region" description="Helical" evidence="7">
    <location>
        <begin position="12"/>
        <end position="36"/>
    </location>
</feature>
<evidence type="ECO:0000256" key="1">
    <source>
        <dbReference type="ARBA" id="ARBA00004651"/>
    </source>
</evidence>
<dbReference type="PANTHER" id="PTHR43744">
    <property type="entry name" value="ABC TRANSPORTER PERMEASE PROTEIN MG189-RELATED-RELATED"/>
    <property type="match status" value="1"/>
</dbReference>
<evidence type="ECO:0000313" key="9">
    <source>
        <dbReference type="EMBL" id="MPM29474.1"/>
    </source>
</evidence>
<dbReference type="GO" id="GO:0005886">
    <property type="term" value="C:plasma membrane"/>
    <property type="evidence" value="ECO:0007669"/>
    <property type="project" value="UniProtKB-SubCell"/>
</dbReference>
<gene>
    <name evidence="9" type="primary">araQ_53</name>
    <name evidence="9" type="ORF">SDC9_76014</name>
</gene>
<sequence>MAKKIVKKRKFWHVFGRAVIFLVLLVLAISFLYPLYYMLINSLKSLSGYYVNPFGLPNEQLQWQNFATMISQFKILKLFGNSFIVSFFTVLGLVVMGTLASFSFAKVDFKGKDGIYLAILATLFVPAQVTMIPMYISFAKVGLVDNYLGVIIAYWAMFLPETIMLMTANFKSIPNELLEAATIDGCGYFGRIRNVVMPMGWPAISLSIIFFFICSWNDLFTPMVLLKSMDKRTVMVALSSLIGRYTGDPPFQYAGLLMSAIPALAVYAIFQKSIVKGMSMGAIK</sequence>
<evidence type="ECO:0000256" key="7">
    <source>
        <dbReference type="SAM" id="Phobius"/>
    </source>
</evidence>
<keyword evidence="3" id="KW-1003">Cell membrane</keyword>
<dbReference type="Gene3D" id="1.10.3720.10">
    <property type="entry name" value="MetI-like"/>
    <property type="match status" value="1"/>
</dbReference>
<evidence type="ECO:0000256" key="5">
    <source>
        <dbReference type="ARBA" id="ARBA00022989"/>
    </source>
</evidence>
<dbReference type="EMBL" id="VSSQ01005519">
    <property type="protein sequence ID" value="MPM29474.1"/>
    <property type="molecule type" value="Genomic_DNA"/>
</dbReference>
<accession>A0A644YTW0</accession>
<keyword evidence="2" id="KW-0813">Transport</keyword>
<keyword evidence="4 7" id="KW-0812">Transmembrane</keyword>
<feature type="transmembrane region" description="Helical" evidence="7">
    <location>
        <begin position="199"/>
        <end position="219"/>
    </location>
</feature>
<feature type="domain" description="ABC transmembrane type-1" evidence="8">
    <location>
        <begin position="79"/>
        <end position="270"/>
    </location>
</feature>
<organism evidence="9">
    <name type="scientific">bioreactor metagenome</name>
    <dbReference type="NCBI Taxonomy" id="1076179"/>
    <lineage>
        <taxon>unclassified sequences</taxon>
        <taxon>metagenomes</taxon>
        <taxon>ecological metagenomes</taxon>
    </lineage>
</organism>
<feature type="transmembrane region" description="Helical" evidence="7">
    <location>
        <begin position="148"/>
        <end position="168"/>
    </location>
</feature>
<dbReference type="InterPro" id="IPR000515">
    <property type="entry name" value="MetI-like"/>
</dbReference>
<keyword evidence="6 7" id="KW-0472">Membrane</keyword>
<feature type="transmembrane region" description="Helical" evidence="7">
    <location>
        <begin position="251"/>
        <end position="270"/>
    </location>
</feature>
<dbReference type="SUPFAM" id="SSF161098">
    <property type="entry name" value="MetI-like"/>
    <property type="match status" value="1"/>
</dbReference>
<dbReference type="GO" id="GO:0055085">
    <property type="term" value="P:transmembrane transport"/>
    <property type="evidence" value="ECO:0007669"/>
    <property type="project" value="InterPro"/>
</dbReference>
<reference evidence="9" key="1">
    <citation type="submission" date="2019-08" db="EMBL/GenBank/DDBJ databases">
        <authorList>
            <person name="Kucharzyk K."/>
            <person name="Murdoch R.W."/>
            <person name="Higgins S."/>
            <person name="Loffler F."/>
        </authorList>
    </citation>
    <scope>NUCLEOTIDE SEQUENCE</scope>
</reference>
<dbReference type="Pfam" id="PF00528">
    <property type="entry name" value="BPD_transp_1"/>
    <property type="match status" value="1"/>
</dbReference>
<keyword evidence="5 7" id="KW-1133">Transmembrane helix</keyword>
<evidence type="ECO:0000256" key="2">
    <source>
        <dbReference type="ARBA" id="ARBA00022448"/>
    </source>
</evidence>
<evidence type="ECO:0000256" key="4">
    <source>
        <dbReference type="ARBA" id="ARBA00022692"/>
    </source>
</evidence>
<dbReference type="PROSITE" id="PS50928">
    <property type="entry name" value="ABC_TM1"/>
    <property type="match status" value="1"/>
</dbReference>
<evidence type="ECO:0000256" key="6">
    <source>
        <dbReference type="ARBA" id="ARBA00023136"/>
    </source>
</evidence>
<dbReference type="PANTHER" id="PTHR43744:SF8">
    <property type="entry name" value="SN-GLYCEROL-3-PHOSPHATE TRANSPORT SYSTEM PERMEASE PROTEIN UGPE"/>
    <property type="match status" value="1"/>
</dbReference>
<dbReference type="InterPro" id="IPR035906">
    <property type="entry name" value="MetI-like_sf"/>
</dbReference>